<reference evidence="1" key="1">
    <citation type="journal article" date="2014" name="Int. J. Syst. Evol. Microbiol.">
        <title>Complete genome sequence of Corynebacterium casei LMG S-19264T (=DSM 44701T), isolated from a smear-ripened cheese.</title>
        <authorList>
            <consortium name="US DOE Joint Genome Institute (JGI-PGF)"/>
            <person name="Walter F."/>
            <person name="Albersmeier A."/>
            <person name="Kalinowski J."/>
            <person name="Ruckert C."/>
        </authorList>
    </citation>
    <scope>NUCLEOTIDE SEQUENCE</scope>
    <source>
        <strain evidence="1">CGMCC 1.15082</strain>
    </source>
</reference>
<evidence type="ECO:0000313" key="1">
    <source>
        <dbReference type="EMBL" id="GGA85371.1"/>
    </source>
</evidence>
<dbReference type="PROSITE" id="PS51257">
    <property type="entry name" value="PROKAR_LIPOPROTEIN"/>
    <property type="match status" value="1"/>
</dbReference>
<dbReference type="Proteomes" id="UP000646478">
    <property type="component" value="Unassembled WGS sequence"/>
</dbReference>
<gene>
    <name evidence="1" type="ORF">GCM10011491_11190</name>
</gene>
<dbReference type="AlphaFoldDB" id="A0A916S5L7"/>
<reference evidence="1" key="2">
    <citation type="submission" date="2020-09" db="EMBL/GenBank/DDBJ databases">
        <authorList>
            <person name="Sun Q."/>
            <person name="Zhou Y."/>
        </authorList>
    </citation>
    <scope>NUCLEOTIDE SEQUENCE</scope>
    <source>
        <strain evidence="1">CGMCC 1.15082</strain>
    </source>
</reference>
<dbReference type="RefSeq" id="WP_188822297.1">
    <property type="nucleotide sequence ID" value="NZ_BMHH01000003.1"/>
</dbReference>
<evidence type="ECO:0000313" key="2">
    <source>
        <dbReference type="Proteomes" id="UP000646478"/>
    </source>
</evidence>
<dbReference type="EMBL" id="BMHH01000003">
    <property type="protein sequence ID" value="GGA85371.1"/>
    <property type="molecule type" value="Genomic_DNA"/>
</dbReference>
<evidence type="ECO:0008006" key="3">
    <source>
        <dbReference type="Google" id="ProtNLM"/>
    </source>
</evidence>
<accession>A0A916S5L7</accession>
<protein>
    <recommendedName>
        <fullName evidence="3">Lipoprotein</fullName>
    </recommendedName>
</protein>
<keyword evidence="2" id="KW-1185">Reference proteome</keyword>
<proteinExistence type="predicted"/>
<organism evidence="1 2">
    <name type="scientific">Brucella endophytica</name>
    <dbReference type="NCBI Taxonomy" id="1963359"/>
    <lineage>
        <taxon>Bacteria</taxon>
        <taxon>Pseudomonadati</taxon>
        <taxon>Pseudomonadota</taxon>
        <taxon>Alphaproteobacteria</taxon>
        <taxon>Hyphomicrobiales</taxon>
        <taxon>Brucellaceae</taxon>
        <taxon>Brucella/Ochrobactrum group</taxon>
        <taxon>Brucella</taxon>
    </lineage>
</organism>
<sequence>MKSEIMELKPVIMAARTCRNGIALAVALAFLTGCSTSSSNTDVASATKTVSADYAGIETFKDVCLATAPSFDGAVEAAKRRGIVKYLPLGKAQLGSNADNSVSVQVEPNHECAVTTPNYTADATALRAEFIEAVSKATGAQVSGTKVPFTAEIKGAKFIFMHDRRGGEAFVALRAK</sequence>
<comment type="caution">
    <text evidence="1">The sequence shown here is derived from an EMBL/GenBank/DDBJ whole genome shotgun (WGS) entry which is preliminary data.</text>
</comment>
<name>A0A916S5L7_9HYPH</name>